<dbReference type="Pfam" id="PF11157">
    <property type="entry name" value="DUF2937"/>
    <property type="match status" value="1"/>
</dbReference>
<evidence type="ECO:0008006" key="3">
    <source>
        <dbReference type="Google" id="ProtNLM"/>
    </source>
</evidence>
<proteinExistence type="predicted"/>
<sequence length="176" mass="19923">MKCWQLMDRILDRLFVVMGAFIGSQIPEFMQQYTQRLAGHVSELNHLLDGLRQVAANSGKTLEEYIHKFVINGDPDFVRQGEFMQGMVSRWQELSQALTHLTESSFLGRPFVFFTELNYPIAKAAFAAYQPGLNLTLEGLSYTGIGILTGYFFYQLLSKIVAIGCRRAVSFIRPGV</sequence>
<gene>
    <name evidence="1" type="ORF">PNK_1188</name>
</gene>
<dbReference type="PIRSF" id="PIRSF029393">
    <property type="entry name" value="UCP029393"/>
    <property type="match status" value="1"/>
</dbReference>
<accession>A0A0U5JFY8</accession>
<evidence type="ECO:0000313" key="2">
    <source>
        <dbReference type="Proteomes" id="UP000069902"/>
    </source>
</evidence>
<protein>
    <recommendedName>
        <fullName evidence="3">DUF2937 family protein</fullName>
    </recommendedName>
</protein>
<keyword evidence="2" id="KW-1185">Reference proteome</keyword>
<dbReference type="Proteomes" id="UP000069902">
    <property type="component" value="Chromosome cPNK"/>
</dbReference>
<dbReference type="KEGG" id="pnl:PNK_1188"/>
<dbReference type="InterPro" id="IPR022584">
    <property type="entry name" value="DUF2937"/>
</dbReference>
<dbReference type="RefSeq" id="WP_051981972.1">
    <property type="nucleotide sequence ID" value="NZ_LN879502.1"/>
</dbReference>
<dbReference type="STRING" id="389348.PNK_1188"/>
<dbReference type="InterPro" id="IPR016917">
    <property type="entry name" value="UCP029393"/>
</dbReference>
<evidence type="ECO:0000313" key="1">
    <source>
        <dbReference type="EMBL" id="CUI16805.1"/>
    </source>
</evidence>
<dbReference type="InParanoid" id="A0A0U5JFY8"/>
<name>A0A0U5JFY8_9BACT</name>
<reference evidence="2" key="1">
    <citation type="submission" date="2015-09" db="EMBL/GenBank/DDBJ databases">
        <authorList>
            <person name="Bertelli C."/>
        </authorList>
    </citation>
    <scope>NUCLEOTIDE SEQUENCE [LARGE SCALE GENOMIC DNA]</scope>
    <source>
        <strain evidence="2">KNic</strain>
    </source>
</reference>
<organism evidence="1 2">
    <name type="scientific">Candidatus Protochlamydia naegleriophila</name>
    <dbReference type="NCBI Taxonomy" id="389348"/>
    <lineage>
        <taxon>Bacteria</taxon>
        <taxon>Pseudomonadati</taxon>
        <taxon>Chlamydiota</taxon>
        <taxon>Chlamydiia</taxon>
        <taxon>Parachlamydiales</taxon>
        <taxon>Parachlamydiaceae</taxon>
        <taxon>Candidatus Protochlamydia</taxon>
    </lineage>
</organism>
<dbReference type="AlphaFoldDB" id="A0A0U5JFY8"/>
<dbReference type="PATRIC" id="fig|389348.3.peg.1318"/>
<dbReference type="EMBL" id="LN879502">
    <property type="protein sequence ID" value="CUI16805.1"/>
    <property type="molecule type" value="Genomic_DNA"/>
</dbReference>